<proteinExistence type="predicted"/>
<gene>
    <name evidence="1" type="ORF">PX653_20570</name>
</gene>
<name>A0ABY8BAL5_9BURK</name>
<protein>
    <submittedName>
        <fullName evidence="1">Glycosyltransferase</fullName>
    </submittedName>
</protein>
<evidence type="ECO:0000313" key="2">
    <source>
        <dbReference type="Proteomes" id="UP001216510"/>
    </source>
</evidence>
<dbReference type="Proteomes" id="UP001216510">
    <property type="component" value="Chromosome"/>
</dbReference>
<sequence>MARPGRRLDRHVGAFMVTDFKGRVLMVAYHYPPMRGSSGIQRTLKFSQYLPQHGWQPLVLSAHPRAYANSGDDQVAEIPPEAIVHRAFALDTSRHLSLRGRYLGWMALPDRWVSWCLGAIPAGLRLIRHHKPQVIWTTYPIASAKVIGLVLHRLTGLPWIADLRDPMTDVDYPNDPLTRRVYRWIEAQTVKHCTLAVCTTPGAIVTYTRRFPQIPASRFALIENGYDEENFANAAALLQPAVPLAGRPFTLVHSGVIYPSERDPIPLFEALAELRAAGTVTAARLRIVLRATAHDEYLGGLIAKYGIGDIVSLAPHVAYRDALAEMLNADGLLVLQATNCNHQIPAKLYEYLRARRPILALTDATGDTASALRQAGIDTIAPLDDKAGIQAGLLCFLQLAEAGQAPLASPEAIAANSRRARTAELARLLEQVTVTVPNALKGTSEAC</sequence>
<dbReference type="SUPFAM" id="SSF53756">
    <property type="entry name" value="UDP-Glycosyltransferase/glycogen phosphorylase"/>
    <property type="match status" value="1"/>
</dbReference>
<accession>A0ABY8BAL5</accession>
<evidence type="ECO:0000313" key="1">
    <source>
        <dbReference type="EMBL" id="WEF31807.1"/>
    </source>
</evidence>
<dbReference type="RefSeq" id="WP_277414576.1">
    <property type="nucleotide sequence ID" value="NZ_CP119083.1"/>
</dbReference>
<dbReference type="Gene3D" id="3.40.50.2000">
    <property type="entry name" value="Glycogen Phosphorylase B"/>
    <property type="match status" value="1"/>
</dbReference>
<dbReference type="EMBL" id="CP119083">
    <property type="protein sequence ID" value="WEF31807.1"/>
    <property type="molecule type" value="Genomic_DNA"/>
</dbReference>
<reference evidence="1 2" key="1">
    <citation type="submission" date="2023-02" db="EMBL/GenBank/DDBJ databases">
        <title>Gemone sequence of Telluria chitinolytica ACM 3522T.</title>
        <authorList>
            <person name="Frediansyah A."/>
            <person name="Miess H."/>
            <person name="Gross H."/>
        </authorList>
    </citation>
    <scope>NUCLEOTIDE SEQUENCE [LARGE SCALE GENOMIC DNA]</scope>
    <source>
        <strain evidence="1 2">ACM 3522</strain>
    </source>
</reference>
<organism evidence="1 2">
    <name type="scientific">Pseudoduganella chitinolytica</name>
    <dbReference type="NCBI Taxonomy" id="34070"/>
    <lineage>
        <taxon>Bacteria</taxon>
        <taxon>Pseudomonadati</taxon>
        <taxon>Pseudomonadota</taxon>
        <taxon>Betaproteobacteria</taxon>
        <taxon>Burkholderiales</taxon>
        <taxon>Oxalobacteraceae</taxon>
        <taxon>Telluria group</taxon>
        <taxon>Pseudoduganella</taxon>
    </lineage>
</organism>
<keyword evidence="2" id="KW-1185">Reference proteome</keyword>